<evidence type="ECO:0000313" key="5">
    <source>
        <dbReference type="EMBL" id="KAH9314644.1"/>
    </source>
</evidence>
<keyword evidence="3" id="KW-0378">Hydrolase</keyword>
<evidence type="ECO:0000256" key="4">
    <source>
        <dbReference type="ARBA" id="ARBA00022842"/>
    </source>
</evidence>
<evidence type="ECO:0000256" key="2">
    <source>
        <dbReference type="ARBA" id="ARBA00022723"/>
    </source>
</evidence>
<dbReference type="Pfam" id="PF05761">
    <property type="entry name" value="5_nucleotid"/>
    <property type="match status" value="2"/>
</dbReference>
<evidence type="ECO:0000256" key="3">
    <source>
        <dbReference type="ARBA" id="ARBA00022801"/>
    </source>
</evidence>
<dbReference type="SUPFAM" id="SSF56784">
    <property type="entry name" value="HAD-like"/>
    <property type="match status" value="1"/>
</dbReference>
<keyword evidence="2" id="KW-0479">Metal-binding</keyword>
<name>A0AA38L780_TAXCH</name>
<comment type="similarity">
    <text evidence="1">Belongs to the 5'(3')-deoxyribonucleotidase family.</text>
</comment>
<accession>A0AA38L780</accession>
<dbReference type="InterPro" id="IPR036412">
    <property type="entry name" value="HAD-like_sf"/>
</dbReference>
<evidence type="ECO:0000256" key="1">
    <source>
        <dbReference type="ARBA" id="ARBA00009589"/>
    </source>
</evidence>
<dbReference type="PANTHER" id="PTHR12103">
    <property type="entry name" value="5'-NUCLEOTIDASE DOMAIN-CONTAINING"/>
    <property type="match status" value="1"/>
</dbReference>
<dbReference type="EMBL" id="JAHRHJ020000005">
    <property type="protein sequence ID" value="KAH9314644.1"/>
    <property type="molecule type" value="Genomic_DNA"/>
</dbReference>
<comment type="caution">
    <text evidence="5">The sequence shown here is derived from an EMBL/GenBank/DDBJ whole genome shotgun (WGS) entry which is preliminary data.</text>
</comment>
<feature type="non-terminal residue" evidence="5">
    <location>
        <position position="526"/>
    </location>
</feature>
<keyword evidence="4" id="KW-0460">Magnesium</keyword>
<dbReference type="InterPro" id="IPR023214">
    <property type="entry name" value="HAD_sf"/>
</dbReference>
<dbReference type="GO" id="GO:0046872">
    <property type="term" value="F:metal ion binding"/>
    <property type="evidence" value="ECO:0007669"/>
    <property type="project" value="UniProtKB-KW"/>
</dbReference>
<dbReference type="InterPro" id="IPR008380">
    <property type="entry name" value="HAD-SF_hydro_IG_5-nucl"/>
</dbReference>
<dbReference type="Proteomes" id="UP000824469">
    <property type="component" value="Unassembled WGS sequence"/>
</dbReference>
<evidence type="ECO:0000313" key="6">
    <source>
        <dbReference type="Proteomes" id="UP000824469"/>
    </source>
</evidence>
<keyword evidence="6" id="KW-1185">Reference proteome</keyword>
<proteinExistence type="inferred from homology"/>
<organism evidence="5 6">
    <name type="scientific">Taxus chinensis</name>
    <name type="common">Chinese yew</name>
    <name type="synonym">Taxus wallichiana var. chinensis</name>
    <dbReference type="NCBI Taxonomy" id="29808"/>
    <lineage>
        <taxon>Eukaryota</taxon>
        <taxon>Viridiplantae</taxon>
        <taxon>Streptophyta</taxon>
        <taxon>Embryophyta</taxon>
        <taxon>Tracheophyta</taxon>
        <taxon>Spermatophyta</taxon>
        <taxon>Pinopsida</taxon>
        <taxon>Pinidae</taxon>
        <taxon>Conifers II</taxon>
        <taxon>Cupressales</taxon>
        <taxon>Taxaceae</taxon>
        <taxon>Taxus</taxon>
    </lineage>
</organism>
<reference evidence="5 6" key="1">
    <citation type="journal article" date="2021" name="Nat. Plants">
        <title>The Taxus genome provides insights into paclitaxel biosynthesis.</title>
        <authorList>
            <person name="Xiong X."/>
            <person name="Gou J."/>
            <person name="Liao Q."/>
            <person name="Li Y."/>
            <person name="Zhou Q."/>
            <person name="Bi G."/>
            <person name="Li C."/>
            <person name="Du R."/>
            <person name="Wang X."/>
            <person name="Sun T."/>
            <person name="Guo L."/>
            <person name="Liang H."/>
            <person name="Lu P."/>
            <person name="Wu Y."/>
            <person name="Zhang Z."/>
            <person name="Ro D.K."/>
            <person name="Shang Y."/>
            <person name="Huang S."/>
            <person name="Yan J."/>
        </authorList>
    </citation>
    <scope>NUCLEOTIDE SEQUENCE [LARGE SCALE GENOMIC DNA]</scope>
    <source>
        <strain evidence="5">Ta-2019</strain>
    </source>
</reference>
<protein>
    <submittedName>
        <fullName evidence="5">Uncharacterized protein</fullName>
    </submittedName>
</protein>
<gene>
    <name evidence="5" type="ORF">KI387_023271</name>
</gene>
<dbReference type="Gene3D" id="3.40.50.1000">
    <property type="entry name" value="HAD superfamily/HAD-like"/>
    <property type="match status" value="1"/>
</dbReference>
<dbReference type="AlphaFoldDB" id="A0AA38L780"/>
<dbReference type="PANTHER" id="PTHR12103:SF12">
    <property type="entry name" value="FI20020P1"/>
    <property type="match status" value="1"/>
</dbReference>
<dbReference type="GO" id="GO:0008253">
    <property type="term" value="F:5'-nucleotidase activity"/>
    <property type="evidence" value="ECO:0007669"/>
    <property type="project" value="TreeGrafter"/>
</dbReference>
<sequence>MKIDGLWREERMVEEVEDGLGWMESGVEKGDATGYSICGRMREGEMNAETEKNLVAATEENLNAGTDETRAARTEENVATETKENLAAGKEERLAAESGEILATEAAESHGSLSSGQLLENEILKCGNLQASLESNATESEVSKIREEFDAARQVFQNIPAALRMMPKMDPCGIYANDNLRMDQIEVYGFDYDYTVAHYTGSLQTLIYDLAKEHIVKESRYPESCLQFQYDPNFPIRGLFYDKKRGCLLKLDFFHCIETDGCYYGRRKMSREEVEGIYGNRHISRDYAPNLIGLMDLFCFSEACLISDIIQHFVDEKLDFDAFYMEECALCSRCYDKEKDILTFSKVDAFEPYKIYYHGCLKSFLEITKWKGNEVMYFGDHLFSDLRGPAKAGWRTAAIIGELEREIMIQNEDKYRFQQAKFHIVQELLGKFHSLLTKKPRGDADNALLQALNEERQKSRHAMKTMFNSYFGAAFLTDTGKESAFAYNIQRYADVYTSKLENFLNYSSEAWLHTPYDVKIMPHHVK</sequence>